<evidence type="ECO:0000313" key="3">
    <source>
        <dbReference type="EMBL" id="CAD9654034.1"/>
    </source>
</evidence>
<protein>
    <submittedName>
        <fullName evidence="4">Uncharacterized protein</fullName>
    </submittedName>
</protein>
<gene>
    <name evidence="1" type="ORF">ASAN02232_LOCUS77</name>
    <name evidence="2" type="ORF">ASAN02232_LOCUS78</name>
    <name evidence="3" type="ORF">ASAN02232_LOCUS79</name>
    <name evidence="4" type="ORF">ASAN02232_LOCUS80</name>
</gene>
<sequence length="102" mass="11252">MQIPRSMTIQLYCPCSLSSTKPETCSLKMLGRPPYQPSSSTAGQASVTLSNQTRNGAICSTVHATHWFHASQALGSTITRRLLKRMLEPKWLRTLSQNGYGP</sequence>
<dbReference type="AlphaFoldDB" id="A0A7S2QWZ8"/>
<dbReference type="EMBL" id="HBHG01000461">
    <property type="protein sequence ID" value="CAD9654033.1"/>
    <property type="molecule type" value="Transcribed_RNA"/>
</dbReference>
<proteinExistence type="predicted"/>
<reference evidence="4" key="1">
    <citation type="submission" date="2021-01" db="EMBL/GenBank/DDBJ databases">
        <authorList>
            <person name="Corre E."/>
            <person name="Pelletier E."/>
            <person name="Niang G."/>
            <person name="Scheremetjew M."/>
            <person name="Finn R."/>
            <person name="Kale V."/>
            <person name="Holt S."/>
            <person name="Cochrane G."/>
            <person name="Meng A."/>
            <person name="Brown T."/>
            <person name="Cohen L."/>
        </authorList>
    </citation>
    <scope>NUCLEOTIDE SEQUENCE</scope>
    <source>
        <strain evidence="4">CCCM 885</strain>
    </source>
</reference>
<dbReference type="EMBL" id="HBHG01000458">
    <property type="protein sequence ID" value="CAD9654032.1"/>
    <property type="molecule type" value="Transcribed_RNA"/>
</dbReference>
<dbReference type="EMBL" id="HBHG01000465">
    <property type="protein sequence ID" value="CAD9654034.1"/>
    <property type="molecule type" value="Transcribed_RNA"/>
</dbReference>
<name>A0A7S2QWZ8_9DINO</name>
<organism evidence="4">
    <name type="scientific">Akashiwo sanguinea</name>
    <dbReference type="NCBI Taxonomy" id="143672"/>
    <lineage>
        <taxon>Eukaryota</taxon>
        <taxon>Sar</taxon>
        <taxon>Alveolata</taxon>
        <taxon>Dinophyceae</taxon>
        <taxon>Gymnodiniales</taxon>
        <taxon>Gymnodiniaceae</taxon>
        <taxon>Akashiwo</taxon>
    </lineage>
</organism>
<evidence type="ECO:0000313" key="1">
    <source>
        <dbReference type="EMBL" id="CAD9654032.1"/>
    </source>
</evidence>
<accession>A0A7S2QWZ8</accession>
<dbReference type="EMBL" id="HBHG01000466">
    <property type="protein sequence ID" value="CAD9654035.1"/>
    <property type="molecule type" value="Transcribed_RNA"/>
</dbReference>
<evidence type="ECO:0000313" key="2">
    <source>
        <dbReference type="EMBL" id="CAD9654033.1"/>
    </source>
</evidence>
<evidence type="ECO:0000313" key="4">
    <source>
        <dbReference type="EMBL" id="CAD9654035.1"/>
    </source>
</evidence>